<reference evidence="1" key="1">
    <citation type="journal article" date="2015" name="Nature">
        <title>Complex archaea that bridge the gap between prokaryotes and eukaryotes.</title>
        <authorList>
            <person name="Spang A."/>
            <person name="Saw J.H."/>
            <person name="Jorgensen S.L."/>
            <person name="Zaremba-Niedzwiedzka K."/>
            <person name="Martijn J."/>
            <person name="Lind A.E."/>
            <person name="van Eijk R."/>
            <person name="Schleper C."/>
            <person name="Guy L."/>
            <person name="Ettema T.J."/>
        </authorList>
    </citation>
    <scope>NUCLEOTIDE SEQUENCE</scope>
</reference>
<sequence>MERRGKCSNAGTEIVSTLETTIGIRTKPNNICLMRIQKLAAILSVMI</sequence>
<accession>A0A0F9EUS3</accession>
<evidence type="ECO:0000313" key="1">
    <source>
        <dbReference type="EMBL" id="KKL27568.1"/>
    </source>
</evidence>
<comment type="caution">
    <text evidence="1">The sequence shown here is derived from an EMBL/GenBank/DDBJ whole genome shotgun (WGS) entry which is preliminary data.</text>
</comment>
<gene>
    <name evidence="1" type="ORF">LCGC14_2383830</name>
</gene>
<dbReference type="EMBL" id="LAZR01035415">
    <property type="protein sequence ID" value="KKL27568.1"/>
    <property type="molecule type" value="Genomic_DNA"/>
</dbReference>
<feature type="non-terminal residue" evidence="1">
    <location>
        <position position="47"/>
    </location>
</feature>
<name>A0A0F9EUS3_9ZZZZ</name>
<dbReference type="AlphaFoldDB" id="A0A0F9EUS3"/>
<proteinExistence type="predicted"/>
<organism evidence="1">
    <name type="scientific">marine sediment metagenome</name>
    <dbReference type="NCBI Taxonomy" id="412755"/>
    <lineage>
        <taxon>unclassified sequences</taxon>
        <taxon>metagenomes</taxon>
        <taxon>ecological metagenomes</taxon>
    </lineage>
</organism>
<protein>
    <submittedName>
        <fullName evidence="1">Uncharacterized protein</fullName>
    </submittedName>
</protein>